<evidence type="ECO:0000259" key="8">
    <source>
        <dbReference type="Pfam" id="PF00479"/>
    </source>
</evidence>
<dbReference type="PANTHER" id="PTHR23429">
    <property type="entry name" value="GLUCOSE-6-PHOSPHATE 1-DEHYDROGENASE G6PD"/>
    <property type="match status" value="1"/>
</dbReference>
<organism evidence="10 11">
    <name type="scientific">Carboxylicivirga linearis</name>
    <dbReference type="NCBI Taxonomy" id="1628157"/>
    <lineage>
        <taxon>Bacteria</taxon>
        <taxon>Pseudomonadati</taxon>
        <taxon>Bacteroidota</taxon>
        <taxon>Bacteroidia</taxon>
        <taxon>Marinilabiliales</taxon>
        <taxon>Marinilabiliaceae</taxon>
        <taxon>Carboxylicivirga</taxon>
    </lineage>
</organism>
<proteinExistence type="inferred from homology"/>
<feature type="domain" description="Glucose-6-phosphate dehydrogenase C-terminal" evidence="9">
    <location>
        <begin position="195"/>
        <end position="494"/>
    </location>
</feature>
<dbReference type="Pfam" id="PF00479">
    <property type="entry name" value="G6PD_N"/>
    <property type="match status" value="1"/>
</dbReference>
<evidence type="ECO:0000259" key="9">
    <source>
        <dbReference type="Pfam" id="PF02781"/>
    </source>
</evidence>
<feature type="binding site" evidence="7">
    <location>
        <position position="188"/>
    </location>
    <ligand>
        <name>substrate</name>
    </ligand>
</feature>
<feature type="binding site" evidence="7">
    <location>
        <position position="47"/>
    </location>
    <ligand>
        <name>NADP(+)</name>
        <dbReference type="ChEBI" id="CHEBI:58349"/>
    </ligand>
</feature>
<evidence type="ECO:0000256" key="2">
    <source>
        <dbReference type="ARBA" id="ARBA00009975"/>
    </source>
</evidence>
<comment type="caution">
    <text evidence="7">Lacks conserved residue(s) required for the propagation of feature annotation.</text>
</comment>
<feature type="binding site" evidence="7">
    <location>
        <position position="222"/>
    </location>
    <ligand>
        <name>substrate</name>
    </ligand>
</feature>
<dbReference type="Gene3D" id="3.30.360.10">
    <property type="entry name" value="Dihydrodipicolinate Reductase, domain 2"/>
    <property type="match status" value="1"/>
</dbReference>
<comment type="similarity">
    <text evidence="2 7">Belongs to the glucose-6-phosphate dehydrogenase family.</text>
</comment>
<dbReference type="NCBIfam" id="TIGR00871">
    <property type="entry name" value="zwf"/>
    <property type="match status" value="1"/>
</dbReference>
<dbReference type="SUPFAM" id="SSF55347">
    <property type="entry name" value="Glyceraldehyde-3-phosphate dehydrogenase-like, C-terminal domain"/>
    <property type="match status" value="1"/>
</dbReference>
<dbReference type="PRINTS" id="PR00079">
    <property type="entry name" value="G6PDHDRGNASE"/>
</dbReference>
<comment type="caution">
    <text evidence="10">The sequence shown here is derived from an EMBL/GenBank/DDBJ whole genome shotgun (WGS) entry which is preliminary data.</text>
</comment>
<dbReference type="Gene3D" id="3.40.50.720">
    <property type="entry name" value="NAD(P)-binding Rossmann-like Domain"/>
    <property type="match status" value="1"/>
</dbReference>
<comment type="function">
    <text evidence="7">Catalyzes the oxidation of glucose 6-phosphate to 6-phosphogluconolactone.</text>
</comment>
<evidence type="ECO:0000256" key="3">
    <source>
        <dbReference type="ARBA" id="ARBA00022526"/>
    </source>
</evidence>
<dbReference type="EC" id="1.1.1.49" evidence="7"/>
<keyword evidence="11" id="KW-1185">Reference proteome</keyword>
<gene>
    <name evidence="7 10" type="primary">zwf</name>
    <name evidence="10" type="ORF">KEM10_11370</name>
</gene>
<dbReference type="PANTHER" id="PTHR23429:SF0">
    <property type="entry name" value="GLUCOSE-6-PHOSPHATE 1-DEHYDROGENASE"/>
    <property type="match status" value="1"/>
</dbReference>
<dbReference type="InterPro" id="IPR019796">
    <property type="entry name" value="G6P_DH_AS"/>
</dbReference>
<accession>A0ABS5JVE2</accession>
<dbReference type="InterPro" id="IPR022675">
    <property type="entry name" value="G6P_DH_C"/>
</dbReference>
<dbReference type="RefSeq" id="WP_212216126.1">
    <property type="nucleotide sequence ID" value="NZ_JAGUCO010000007.1"/>
</dbReference>
<keyword evidence="4 7" id="KW-0521">NADP</keyword>
<dbReference type="Proteomes" id="UP000708576">
    <property type="component" value="Unassembled WGS sequence"/>
</dbReference>
<evidence type="ECO:0000256" key="5">
    <source>
        <dbReference type="ARBA" id="ARBA00023002"/>
    </source>
</evidence>
<evidence type="ECO:0000256" key="4">
    <source>
        <dbReference type="ARBA" id="ARBA00022857"/>
    </source>
</evidence>
<evidence type="ECO:0000313" key="11">
    <source>
        <dbReference type="Proteomes" id="UP000708576"/>
    </source>
</evidence>
<evidence type="ECO:0000256" key="6">
    <source>
        <dbReference type="ARBA" id="ARBA00023277"/>
    </source>
</evidence>
<feature type="active site" description="Proton acceptor" evidence="7">
    <location>
        <position position="246"/>
    </location>
</feature>
<reference evidence="10 11" key="1">
    <citation type="journal article" date="2015" name="Int. J. Syst. Evol. Microbiol.">
        <title>Carboxylicivirga linearis sp. nov., isolated from a sea cucumber culture pond.</title>
        <authorList>
            <person name="Wang F.Q."/>
            <person name="Zhou Y.X."/>
            <person name="Lin X.Z."/>
            <person name="Chen G.J."/>
            <person name="Du Z.J."/>
        </authorList>
    </citation>
    <scope>NUCLEOTIDE SEQUENCE [LARGE SCALE GENOMIC DNA]</scope>
    <source>
        <strain evidence="10 11">FB218</strain>
    </source>
</reference>
<evidence type="ECO:0000313" key="10">
    <source>
        <dbReference type="EMBL" id="MBS2098880.1"/>
    </source>
</evidence>
<dbReference type="InterPro" id="IPR022674">
    <property type="entry name" value="G6P_DH_NAD-bd"/>
</dbReference>
<evidence type="ECO:0000256" key="1">
    <source>
        <dbReference type="ARBA" id="ARBA00004937"/>
    </source>
</evidence>
<dbReference type="InterPro" id="IPR001282">
    <property type="entry name" value="G6P_DH"/>
</dbReference>
<comment type="catalytic activity">
    <reaction evidence="7">
        <text>D-glucose 6-phosphate + NADP(+) = 6-phospho-D-glucono-1,5-lactone + NADPH + H(+)</text>
        <dbReference type="Rhea" id="RHEA:15841"/>
        <dbReference type="ChEBI" id="CHEBI:15378"/>
        <dbReference type="ChEBI" id="CHEBI:57783"/>
        <dbReference type="ChEBI" id="CHEBI:57955"/>
        <dbReference type="ChEBI" id="CHEBI:58349"/>
        <dbReference type="ChEBI" id="CHEBI:61548"/>
        <dbReference type="EC" id="1.1.1.49"/>
    </reaction>
</comment>
<keyword evidence="5 7" id="KW-0560">Oxidoreductase</keyword>
<dbReference type="SUPFAM" id="SSF51735">
    <property type="entry name" value="NAD(P)-binding Rossmann-fold domains"/>
    <property type="match status" value="1"/>
</dbReference>
<dbReference type="HAMAP" id="MF_00966">
    <property type="entry name" value="G6PD"/>
    <property type="match status" value="1"/>
</dbReference>
<feature type="binding site" evidence="7">
    <location>
        <position position="346"/>
    </location>
    <ligand>
        <name>substrate</name>
    </ligand>
</feature>
<name>A0ABS5JVE2_9BACT</name>
<feature type="binding site" evidence="7">
    <location>
        <position position="241"/>
    </location>
    <ligand>
        <name>substrate</name>
    </ligand>
</feature>
<feature type="binding site" evidence="7">
    <location>
        <position position="184"/>
    </location>
    <ligand>
        <name>substrate</name>
    </ligand>
</feature>
<protein>
    <recommendedName>
        <fullName evidence="7">Glucose-6-phosphate 1-dehydrogenase</fullName>
        <shortName evidence="7">G6PD</shortName>
        <ecNumber evidence="7">1.1.1.49</ecNumber>
    </recommendedName>
</protein>
<evidence type="ECO:0000256" key="7">
    <source>
        <dbReference type="HAMAP-Rule" id="MF_00966"/>
    </source>
</evidence>
<dbReference type="PIRSF" id="PIRSF000110">
    <property type="entry name" value="G6PD"/>
    <property type="match status" value="1"/>
</dbReference>
<keyword evidence="3 7" id="KW-0313">Glucose metabolism</keyword>
<comment type="pathway">
    <text evidence="1 7">Carbohydrate degradation; pentose phosphate pathway; D-ribulose 5-phosphate from D-glucose 6-phosphate (oxidative stage): step 1/3.</text>
</comment>
<keyword evidence="6 7" id="KW-0119">Carbohydrate metabolism</keyword>
<dbReference type="Pfam" id="PF02781">
    <property type="entry name" value="G6PD_C"/>
    <property type="match status" value="1"/>
</dbReference>
<feature type="binding site" evidence="7">
    <location>
        <position position="154"/>
    </location>
    <ligand>
        <name>NADP(+)</name>
        <dbReference type="ChEBI" id="CHEBI:58349"/>
    </ligand>
</feature>
<dbReference type="PROSITE" id="PS00069">
    <property type="entry name" value="G6P_DEHYDROGENASE"/>
    <property type="match status" value="1"/>
</dbReference>
<dbReference type="InterPro" id="IPR036291">
    <property type="entry name" value="NAD(P)-bd_dom_sf"/>
</dbReference>
<dbReference type="EMBL" id="JAGUCO010000007">
    <property type="protein sequence ID" value="MBS2098880.1"/>
    <property type="molecule type" value="Genomic_DNA"/>
</dbReference>
<sequence>MNKPKNHILVIFGASGDLTYRKLIPAVFDLFNQKLLPKNFAILGIGRTEMENEDFRNKMQEGIQQFSVTKPSGEDEINSFVNQLYYFSFDTQSPDEYALLKWQLRELDEKCGTDGNFIYYMATPPSMYNVIPAQLAKQGLSDENDGFKRLIVEKPFGYDLETAQKLNNELLQHFKEEQIYRIDHYLGKETVQNLLVTRFSNGIFEPLWNRNYIHHVEITSAENIGVGNRGGYYEGSGAMRDMIQNHLLLLVGIVAMEPPTIIDSTNIRNEIAKVFHSLRPISEEEVPNYVIRGQYIASNIKGEKVKGYREEKGVDPNSRTETFVAMKCFIDNWRWADVPFYIRSGKMLPTRVTEIVIHFKSTPHHLFANNESIVNNHNQLVIRIQPDEGLLFKFGMKVPGAGFKVQNVNMDFHYSDLDSTHLPSAYERLLLDCMLGDSTLYHRGDAVEAAWKFVDPILKAWKNNSEIKVHGYPAGTWGPDVSDNLIDGENITWRYPCKNLANDGNYCEL</sequence>
<feature type="domain" description="Glucose-6-phosphate dehydrogenase NAD-binding" evidence="8">
    <location>
        <begin position="10"/>
        <end position="193"/>
    </location>
</feature>